<keyword evidence="14" id="KW-0969">Cilium</keyword>
<dbReference type="PANTHER" id="PTHR30534:SF0">
    <property type="entry name" value="FLAGELLAR MOTOR SWITCH PROTEIN FLIG"/>
    <property type="match status" value="1"/>
</dbReference>
<evidence type="ECO:0000256" key="8">
    <source>
        <dbReference type="ARBA" id="ARBA00023136"/>
    </source>
</evidence>
<proteinExistence type="inferred from homology"/>
<feature type="domain" description="Flagellar motor switch protein FliG C-terminal" evidence="11">
    <location>
        <begin position="249"/>
        <end position="354"/>
    </location>
</feature>
<dbReference type="RefSeq" id="WP_173955340.1">
    <property type="nucleotide sequence ID" value="NZ_CP028942.1"/>
</dbReference>
<evidence type="ECO:0000256" key="4">
    <source>
        <dbReference type="ARBA" id="ARBA00021870"/>
    </source>
</evidence>
<evidence type="ECO:0000256" key="10">
    <source>
        <dbReference type="ARBA" id="ARBA00025598"/>
    </source>
</evidence>
<dbReference type="AlphaFoldDB" id="A0A6M9PY85"/>
<dbReference type="InterPro" id="IPR028263">
    <property type="entry name" value="FliG_N"/>
</dbReference>
<dbReference type="Pfam" id="PF14841">
    <property type="entry name" value="FliG_M"/>
    <property type="match status" value="1"/>
</dbReference>
<dbReference type="GO" id="GO:0003774">
    <property type="term" value="F:cytoskeletal motor activity"/>
    <property type="evidence" value="ECO:0007669"/>
    <property type="project" value="InterPro"/>
</dbReference>
<keyword evidence="5" id="KW-1003">Cell membrane</keyword>
<dbReference type="InterPro" id="IPR000090">
    <property type="entry name" value="Flg_Motor_Flig"/>
</dbReference>
<dbReference type="PANTHER" id="PTHR30534">
    <property type="entry name" value="FLAGELLAR MOTOR SWITCH PROTEIN FLIG"/>
    <property type="match status" value="1"/>
</dbReference>
<keyword evidence="15" id="KW-1185">Reference proteome</keyword>
<feature type="domain" description="Flagellar motor switch protein FliG middle" evidence="12">
    <location>
        <begin position="146"/>
        <end position="212"/>
    </location>
</feature>
<reference evidence="14 15" key="1">
    <citation type="submission" date="2018-04" db="EMBL/GenBank/DDBJ databases">
        <title>Polynucleobacter sp. UH21B genome.</title>
        <authorList>
            <person name="Hahn M.W."/>
        </authorList>
    </citation>
    <scope>NUCLEOTIDE SEQUENCE [LARGE SCALE GENOMIC DNA]</scope>
    <source>
        <strain evidence="14 15">MWH-UH21B</strain>
    </source>
</reference>
<evidence type="ECO:0000259" key="12">
    <source>
        <dbReference type="Pfam" id="PF14841"/>
    </source>
</evidence>
<dbReference type="KEGG" id="ptrp:DCO17_03035"/>
<evidence type="ECO:0000256" key="5">
    <source>
        <dbReference type="ARBA" id="ARBA00022475"/>
    </source>
</evidence>
<evidence type="ECO:0000313" key="14">
    <source>
        <dbReference type="EMBL" id="QKM64298.1"/>
    </source>
</evidence>
<comment type="function">
    <text evidence="10">FliG is one of three proteins (FliG, FliN, FliM) that forms the rotor-mounted switch complex (C ring), located at the base of the basal body. This complex interacts with the CheY and CheZ chemotaxis proteins, in addition to contacting components of the motor that determine the direction of flagellar rotation.</text>
</comment>
<feature type="domain" description="Flagellar motor switch protein FliG N-terminal" evidence="13">
    <location>
        <begin position="35"/>
        <end position="135"/>
    </location>
</feature>
<evidence type="ECO:0000256" key="1">
    <source>
        <dbReference type="ARBA" id="ARBA00004117"/>
    </source>
</evidence>
<evidence type="ECO:0000259" key="11">
    <source>
        <dbReference type="Pfam" id="PF01706"/>
    </source>
</evidence>
<dbReference type="GO" id="GO:0006935">
    <property type="term" value="P:chemotaxis"/>
    <property type="evidence" value="ECO:0007669"/>
    <property type="project" value="UniProtKB-KW"/>
</dbReference>
<dbReference type="Proteomes" id="UP000503312">
    <property type="component" value="Chromosome"/>
</dbReference>
<dbReference type="InterPro" id="IPR032779">
    <property type="entry name" value="FliG_M"/>
</dbReference>
<keyword evidence="9" id="KW-0975">Bacterial flagellum</keyword>
<dbReference type="NCBIfam" id="TIGR00207">
    <property type="entry name" value="fliG"/>
    <property type="match status" value="1"/>
</dbReference>
<evidence type="ECO:0000256" key="3">
    <source>
        <dbReference type="ARBA" id="ARBA00010299"/>
    </source>
</evidence>
<sequence>MADEEVEAPKSLSIAEALKEGVKGATQTGALTFEELDGASRAAVILLAVGAESAANVLRTMTPFEVQRLSGKMAVVRSLSRDLVLQVLRQFKDVTENNSQVAFDTDDFMQNMLTKAMGAEGASDLLGRLESTLDMSGIETLKRMEPDVLYEMIKGEHPQIVATVMVFLEPGQAASVLKLFPDDLRNELILRIALLEKVQPAALKELNEVMSRSAGPDADFRRSTVGGVVPTAEILNMLSGGLDKQALKTIHDFNAELADAIQEKMFVFEDFNDIEDRSLQTLLLEVPQETLVMALKGASPKLREKLFKNMAKRAADGVREDLETRPPVKVQEVEEMQKEVIRIARTLAEEGRMIMERGKSADAFL</sequence>
<dbReference type="SUPFAM" id="SSF48029">
    <property type="entry name" value="FliG"/>
    <property type="match status" value="2"/>
</dbReference>
<name>A0A6M9PY85_9BURK</name>
<dbReference type="InterPro" id="IPR023087">
    <property type="entry name" value="Flg_Motor_Flig_C"/>
</dbReference>
<evidence type="ECO:0000256" key="2">
    <source>
        <dbReference type="ARBA" id="ARBA00004413"/>
    </source>
</evidence>
<comment type="similarity">
    <text evidence="3">Belongs to the FliG family.</text>
</comment>
<dbReference type="GO" id="GO:0005886">
    <property type="term" value="C:plasma membrane"/>
    <property type="evidence" value="ECO:0007669"/>
    <property type="project" value="UniProtKB-SubCell"/>
</dbReference>
<dbReference type="Pfam" id="PF14842">
    <property type="entry name" value="FliG_N"/>
    <property type="match status" value="1"/>
</dbReference>
<dbReference type="PRINTS" id="PR00954">
    <property type="entry name" value="FLGMOTORFLIG"/>
</dbReference>
<keyword evidence="14" id="KW-0966">Cell projection</keyword>
<evidence type="ECO:0000256" key="7">
    <source>
        <dbReference type="ARBA" id="ARBA00022779"/>
    </source>
</evidence>
<keyword evidence="14" id="KW-0282">Flagellum</keyword>
<evidence type="ECO:0000259" key="13">
    <source>
        <dbReference type="Pfam" id="PF14842"/>
    </source>
</evidence>
<protein>
    <recommendedName>
        <fullName evidence="4">Flagellar motor switch protein FliG</fullName>
    </recommendedName>
</protein>
<evidence type="ECO:0000256" key="9">
    <source>
        <dbReference type="ARBA" id="ARBA00023143"/>
    </source>
</evidence>
<accession>A0A6M9PY85</accession>
<dbReference type="EMBL" id="CP028942">
    <property type="protein sequence ID" value="QKM64298.1"/>
    <property type="molecule type" value="Genomic_DNA"/>
</dbReference>
<dbReference type="Pfam" id="PF01706">
    <property type="entry name" value="FliG_C"/>
    <property type="match status" value="1"/>
</dbReference>
<dbReference type="PIRSF" id="PIRSF003161">
    <property type="entry name" value="FliG"/>
    <property type="match status" value="1"/>
</dbReference>
<dbReference type="Gene3D" id="1.10.220.30">
    <property type="match status" value="3"/>
</dbReference>
<dbReference type="GO" id="GO:0071973">
    <property type="term" value="P:bacterial-type flagellum-dependent cell motility"/>
    <property type="evidence" value="ECO:0007669"/>
    <property type="project" value="InterPro"/>
</dbReference>
<evidence type="ECO:0000313" key="15">
    <source>
        <dbReference type="Proteomes" id="UP000503312"/>
    </source>
</evidence>
<keyword evidence="8" id="KW-0472">Membrane</keyword>
<dbReference type="GO" id="GO:0009425">
    <property type="term" value="C:bacterial-type flagellum basal body"/>
    <property type="evidence" value="ECO:0007669"/>
    <property type="project" value="UniProtKB-SubCell"/>
</dbReference>
<keyword evidence="7" id="KW-0283">Flagellar rotation</keyword>
<keyword evidence="6" id="KW-0145">Chemotaxis</keyword>
<dbReference type="InterPro" id="IPR011002">
    <property type="entry name" value="FliG_a-hlx"/>
</dbReference>
<organism evidence="14 15">
    <name type="scientific">Polynucleobacter tropicus</name>
    <dbReference type="NCBI Taxonomy" id="1743174"/>
    <lineage>
        <taxon>Bacteria</taxon>
        <taxon>Pseudomonadati</taxon>
        <taxon>Pseudomonadota</taxon>
        <taxon>Betaproteobacteria</taxon>
        <taxon>Burkholderiales</taxon>
        <taxon>Burkholderiaceae</taxon>
        <taxon>Polynucleobacter</taxon>
    </lineage>
</organism>
<comment type="subcellular location">
    <subcellularLocation>
        <location evidence="1">Bacterial flagellum basal body</location>
    </subcellularLocation>
    <subcellularLocation>
        <location evidence="2">Cell membrane</location>
        <topology evidence="2">Peripheral membrane protein</topology>
        <orientation evidence="2">Cytoplasmic side</orientation>
    </subcellularLocation>
</comment>
<gene>
    <name evidence="14" type="primary">fliG</name>
    <name evidence="14" type="ORF">DCO17_03035</name>
</gene>
<evidence type="ECO:0000256" key="6">
    <source>
        <dbReference type="ARBA" id="ARBA00022500"/>
    </source>
</evidence>